<gene>
    <name evidence="4" type="ORF">S01H4_27756</name>
</gene>
<dbReference type="GO" id="GO:0010134">
    <property type="term" value="P:sulfate assimilation via adenylyl sulfate reduction"/>
    <property type="evidence" value="ECO:0007669"/>
    <property type="project" value="TreeGrafter"/>
</dbReference>
<feature type="non-terminal residue" evidence="4">
    <location>
        <position position="221"/>
    </location>
</feature>
<dbReference type="Gene3D" id="3.40.50.620">
    <property type="entry name" value="HUPs"/>
    <property type="match status" value="1"/>
</dbReference>
<dbReference type="PANTHER" id="PTHR42700">
    <property type="entry name" value="SULFATE ADENYLYLTRANSFERASE"/>
    <property type="match status" value="1"/>
</dbReference>
<dbReference type="InterPro" id="IPR027417">
    <property type="entry name" value="P-loop_NTPase"/>
</dbReference>
<dbReference type="Pfam" id="PF01583">
    <property type="entry name" value="APS_kinase"/>
    <property type="match status" value="1"/>
</dbReference>
<evidence type="ECO:0000313" key="4">
    <source>
        <dbReference type="EMBL" id="GAG79349.1"/>
    </source>
</evidence>
<dbReference type="SUPFAM" id="SSF52540">
    <property type="entry name" value="P-loop containing nucleoside triphosphate hydrolases"/>
    <property type="match status" value="1"/>
</dbReference>
<evidence type="ECO:0000259" key="2">
    <source>
        <dbReference type="Pfam" id="PF01583"/>
    </source>
</evidence>
<dbReference type="CDD" id="cd02027">
    <property type="entry name" value="APSK"/>
    <property type="match status" value="1"/>
</dbReference>
<dbReference type="InterPro" id="IPR024951">
    <property type="entry name" value="Sulfurylase_cat_dom"/>
</dbReference>
<feature type="domain" description="APS kinase" evidence="2">
    <location>
        <begin position="115"/>
        <end position="218"/>
    </location>
</feature>
<dbReference type="PANTHER" id="PTHR42700:SF1">
    <property type="entry name" value="SULFATE ADENYLYLTRANSFERASE"/>
    <property type="match status" value="1"/>
</dbReference>
<dbReference type="GO" id="GO:0004781">
    <property type="term" value="F:sulfate adenylyltransferase (ATP) activity"/>
    <property type="evidence" value="ECO:0007669"/>
    <property type="project" value="InterPro"/>
</dbReference>
<feature type="non-terminal residue" evidence="4">
    <location>
        <position position="1"/>
    </location>
</feature>
<dbReference type="SUPFAM" id="SSF52374">
    <property type="entry name" value="Nucleotidylyl transferase"/>
    <property type="match status" value="1"/>
</dbReference>
<organism evidence="4">
    <name type="scientific">marine sediment metagenome</name>
    <dbReference type="NCBI Taxonomy" id="412755"/>
    <lineage>
        <taxon>unclassified sequences</taxon>
        <taxon>metagenomes</taxon>
        <taxon>ecological metagenomes</taxon>
    </lineage>
</organism>
<evidence type="ECO:0000256" key="1">
    <source>
        <dbReference type="ARBA" id="ARBA00022679"/>
    </source>
</evidence>
<dbReference type="EMBL" id="BART01013635">
    <property type="protein sequence ID" value="GAG79349.1"/>
    <property type="molecule type" value="Genomic_DNA"/>
</dbReference>
<proteinExistence type="predicted"/>
<name>X1ABT3_9ZZZZ</name>
<dbReference type="InterPro" id="IPR059117">
    <property type="entry name" value="APS_kinase_dom"/>
</dbReference>
<accession>X1ABT3</accession>
<dbReference type="InterPro" id="IPR050512">
    <property type="entry name" value="Sulf_AdTrans/APS_kinase"/>
</dbReference>
<evidence type="ECO:0000259" key="3">
    <source>
        <dbReference type="Pfam" id="PF01747"/>
    </source>
</evidence>
<protein>
    <submittedName>
        <fullName evidence="4">Uncharacterized protein</fullName>
    </submittedName>
</protein>
<dbReference type="Gene3D" id="3.40.50.300">
    <property type="entry name" value="P-loop containing nucleotide triphosphate hydrolases"/>
    <property type="match status" value="1"/>
</dbReference>
<dbReference type="InterPro" id="IPR014729">
    <property type="entry name" value="Rossmann-like_a/b/a_fold"/>
</dbReference>
<sequence length="221" mass="24682">KNYGATHFIVGRDHAGVKNGNNNEPFYDPFEAQTLVQKHEEEIGIEAVTFEEMVYVAERQLYVPKSEVTEEDTVLNISGSKLRDMIRNGEEIPSWFTPLDVVKVLEKDYTPRDKQGFTVLLTGLSGSGKSTIANALQNKLTEITFENGGERRVSNLDGDIVRQTLSKGLGFSEEDRRENVRRVGWVASEVAKHGGVAICALIAPNAEVRREVREMVEERSG</sequence>
<comment type="caution">
    <text evidence="4">The sequence shown here is derived from an EMBL/GenBank/DDBJ whole genome shotgun (WGS) entry which is preliminary data.</text>
</comment>
<dbReference type="GO" id="GO:0019379">
    <property type="term" value="P:sulfate assimilation, phosphoadenylyl sulfate reduction by phosphoadenylyl-sulfate reductase (thioredoxin)"/>
    <property type="evidence" value="ECO:0007669"/>
    <property type="project" value="TreeGrafter"/>
</dbReference>
<dbReference type="AlphaFoldDB" id="X1ABT3"/>
<keyword evidence="1" id="KW-0808">Transferase</keyword>
<dbReference type="GO" id="GO:0005524">
    <property type="term" value="F:ATP binding"/>
    <property type="evidence" value="ECO:0007669"/>
    <property type="project" value="InterPro"/>
</dbReference>
<dbReference type="GO" id="GO:0004020">
    <property type="term" value="F:adenylylsulfate kinase activity"/>
    <property type="evidence" value="ECO:0007669"/>
    <property type="project" value="InterPro"/>
</dbReference>
<dbReference type="GO" id="GO:0005737">
    <property type="term" value="C:cytoplasm"/>
    <property type="evidence" value="ECO:0007669"/>
    <property type="project" value="TreeGrafter"/>
</dbReference>
<feature type="domain" description="Sulphate adenylyltransferase catalytic" evidence="3">
    <location>
        <begin position="1"/>
        <end position="107"/>
    </location>
</feature>
<dbReference type="Pfam" id="PF01747">
    <property type="entry name" value="ATP-sulfurylase"/>
    <property type="match status" value="1"/>
</dbReference>
<reference evidence="4" key="1">
    <citation type="journal article" date="2014" name="Front. Microbiol.">
        <title>High frequency of phylogenetically diverse reductive dehalogenase-homologous genes in deep subseafloor sedimentary metagenomes.</title>
        <authorList>
            <person name="Kawai M."/>
            <person name="Futagami T."/>
            <person name="Toyoda A."/>
            <person name="Takaki Y."/>
            <person name="Nishi S."/>
            <person name="Hori S."/>
            <person name="Arai W."/>
            <person name="Tsubouchi T."/>
            <person name="Morono Y."/>
            <person name="Uchiyama I."/>
            <person name="Ito T."/>
            <person name="Fujiyama A."/>
            <person name="Inagaki F."/>
            <person name="Takami H."/>
        </authorList>
    </citation>
    <scope>NUCLEOTIDE SEQUENCE</scope>
    <source>
        <strain evidence="4">Expedition CK06-06</strain>
    </source>
</reference>